<evidence type="ECO:0000256" key="1">
    <source>
        <dbReference type="SAM" id="MobiDB-lite"/>
    </source>
</evidence>
<feature type="non-terminal residue" evidence="2">
    <location>
        <position position="55"/>
    </location>
</feature>
<accession>A0A6J4V4E4</accession>
<dbReference type="EMBL" id="CADCWF010000192">
    <property type="protein sequence ID" value="CAA9564387.1"/>
    <property type="molecule type" value="Genomic_DNA"/>
</dbReference>
<feature type="region of interest" description="Disordered" evidence="1">
    <location>
        <begin position="1"/>
        <end position="55"/>
    </location>
</feature>
<keyword evidence="2" id="KW-0689">Ribosomal protein</keyword>
<evidence type="ECO:0000313" key="2">
    <source>
        <dbReference type="EMBL" id="CAA9564387.1"/>
    </source>
</evidence>
<keyword evidence="2" id="KW-0687">Ribonucleoprotein</keyword>
<gene>
    <name evidence="2" type="ORF">AVDCRST_MAG59-2870</name>
</gene>
<feature type="compositionally biased region" description="Basic and acidic residues" evidence="1">
    <location>
        <begin position="41"/>
        <end position="55"/>
    </location>
</feature>
<reference evidence="2" key="1">
    <citation type="submission" date="2020-02" db="EMBL/GenBank/DDBJ databases">
        <authorList>
            <person name="Meier V. D."/>
        </authorList>
    </citation>
    <scope>NUCLEOTIDE SEQUENCE</scope>
    <source>
        <strain evidence="2">AVDCRST_MAG59</strain>
    </source>
</reference>
<sequence length="55" mass="6072">AQANLPTAPDQADSGARLHEADGHQERPRRPRPPPPQGPPRPDRGRREEVHAEPV</sequence>
<feature type="compositionally biased region" description="Basic and acidic residues" evidence="1">
    <location>
        <begin position="16"/>
        <end position="28"/>
    </location>
</feature>
<feature type="non-terminal residue" evidence="2">
    <location>
        <position position="1"/>
    </location>
</feature>
<name>A0A6J4V4E4_9BACT</name>
<dbReference type="AlphaFoldDB" id="A0A6J4V4E4"/>
<organism evidence="2">
    <name type="scientific">uncultured Thermomicrobiales bacterium</name>
    <dbReference type="NCBI Taxonomy" id="1645740"/>
    <lineage>
        <taxon>Bacteria</taxon>
        <taxon>Pseudomonadati</taxon>
        <taxon>Thermomicrobiota</taxon>
        <taxon>Thermomicrobia</taxon>
        <taxon>Thermomicrobiales</taxon>
        <taxon>environmental samples</taxon>
    </lineage>
</organism>
<dbReference type="GO" id="GO:0005840">
    <property type="term" value="C:ribosome"/>
    <property type="evidence" value="ECO:0007669"/>
    <property type="project" value="UniProtKB-KW"/>
</dbReference>
<protein>
    <submittedName>
        <fullName evidence="2">LSU ribosomal protein L34p</fullName>
    </submittedName>
</protein>
<proteinExistence type="predicted"/>